<proteinExistence type="predicted"/>
<sequence length="59" mass="6679">MHFDSLSLLKVESTVCFQRERYASFAAKNLESPLCLMHSERGVFPRLFIETPNMGTNAG</sequence>
<comment type="caution">
    <text evidence="1">The sequence shown here is derived from an EMBL/GenBank/DDBJ whole genome shotgun (WGS) entry which is preliminary data.</text>
</comment>
<accession>I4LUA1</accession>
<organism evidence="1 2">
    <name type="scientific">Gardnerella vaginalis 1400E</name>
    <dbReference type="NCBI Taxonomy" id="698956"/>
    <lineage>
        <taxon>Bacteria</taxon>
        <taxon>Bacillati</taxon>
        <taxon>Actinomycetota</taxon>
        <taxon>Actinomycetes</taxon>
        <taxon>Bifidobacteriales</taxon>
        <taxon>Bifidobacteriaceae</taxon>
        <taxon>Gardnerella</taxon>
    </lineage>
</organism>
<dbReference type="PATRIC" id="fig|698956.3.peg.990"/>
<reference evidence="1 2" key="1">
    <citation type="journal article" date="2012" name="J. Bacteriol.">
        <title>Comparative Genomic Analyses of 17 Clinical Isolates of Gardnerella vaginalis Provide Evidence of Multiple Genetically Isolated Clades Consistent with Subspeciation into Genovars.</title>
        <authorList>
            <person name="Ahmed A."/>
            <person name="Earl J."/>
            <person name="Retchless A."/>
            <person name="Hillier S."/>
            <person name="Rabe L."/>
            <person name="Cherpes T."/>
            <person name="Powell E."/>
            <person name="Janto B."/>
            <person name="Eutsey R."/>
            <person name="Hiller N.L."/>
            <person name="Boissy R."/>
            <person name="Dahlgreen M."/>
            <person name="Hall B."/>
            <person name="Costerton J."/>
            <person name="Post J.C."/>
            <person name="Hu F."/>
            <person name="Ehrlich G."/>
        </authorList>
    </citation>
    <scope>NUCLEOTIDE SEQUENCE [LARGE SCALE GENOMIC DNA]</scope>
    <source>
        <strain evidence="1 2">1400E</strain>
    </source>
</reference>
<dbReference type="EMBL" id="ADER01000023">
    <property type="protein sequence ID" value="EIK80541.1"/>
    <property type="molecule type" value="Genomic_DNA"/>
</dbReference>
<dbReference type="Proteomes" id="UP000004884">
    <property type="component" value="Unassembled WGS sequence"/>
</dbReference>
<gene>
    <name evidence="1" type="ORF">CGSMWGv1400E_05095</name>
</gene>
<protein>
    <submittedName>
        <fullName evidence="1">Uncharacterized protein</fullName>
    </submittedName>
</protein>
<name>I4LUA1_GARVA</name>
<evidence type="ECO:0000313" key="2">
    <source>
        <dbReference type="Proteomes" id="UP000004884"/>
    </source>
</evidence>
<evidence type="ECO:0000313" key="1">
    <source>
        <dbReference type="EMBL" id="EIK80541.1"/>
    </source>
</evidence>
<dbReference type="AlphaFoldDB" id="I4LUA1"/>